<dbReference type="Gene3D" id="3.90.190.10">
    <property type="entry name" value="Protein tyrosine phosphatase superfamily"/>
    <property type="match status" value="1"/>
</dbReference>
<evidence type="ECO:0000256" key="2">
    <source>
        <dbReference type="SAM" id="SignalP"/>
    </source>
</evidence>
<dbReference type="PANTHER" id="PTHR31126:SF1">
    <property type="entry name" value="TYROSINE SPECIFIC PROTEIN PHOSPHATASES DOMAIN-CONTAINING PROTEIN"/>
    <property type="match status" value="1"/>
</dbReference>
<comment type="similarity">
    <text evidence="1">Belongs to the protein-tyrosine phosphatase family.</text>
</comment>
<comment type="caution">
    <text evidence="3">The sequence shown here is derived from an EMBL/GenBank/DDBJ whole genome shotgun (WGS) entry which is preliminary data.</text>
</comment>
<sequence length="311" mass="33956">MRTTPVRLAPPVAIAAVVTLGVLPPCAVADAPERVAVATAPRHERGAAAVHRIVLQGAVNVRDLGGYRTGLGRYVRHGRVFRADGLGKLTDTDVAKLSALHLRTVVDFRVPLEVRQDGADRLPAGLSATARPADDLGLYEKTMAAIATKDPAKQQELLGNGKAAELMRSIYRNFVTDDKNRESFARTLRDIADHERSPLLYHCTSGKDRTGWVSYLLLRAIGVPDRTATGDYLLSNELRAEADRATREALKKAGLMENPDLLVPLQEVRADYLRAALDQAEKDYGSLDGYLRQGLGLDTATLVRLHVQLVR</sequence>
<proteinExistence type="inferred from homology"/>
<gene>
    <name evidence="3" type="ORF">JK360_20285</name>
</gene>
<accession>A0ABS1MVF5</accession>
<dbReference type="InterPro" id="IPR029021">
    <property type="entry name" value="Prot-tyrosine_phosphatase-like"/>
</dbReference>
<organism evidence="3 4">
    <name type="scientific">Streptomyces siderophoricus</name>
    <dbReference type="NCBI Taxonomy" id="2802281"/>
    <lineage>
        <taxon>Bacteria</taxon>
        <taxon>Bacillati</taxon>
        <taxon>Actinomycetota</taxon>
        <taxon>Actinomycetes</taxon>
        <taxon>Kitasatosporales</taxon>
        <taxon>Streptomycetaceae</taxon>
        <taxon>Streptomyces</taxon>
    </lineage>
</organism>
<evidence type="ECO:0000313" key="4">
    <source>
        <dbReference type="Proteomes" id="UP000629371"/>
    </source>
</evidence>
<dbReference type="RefSeq" id="WP_201806416.1">
    <property type="nucleotide sequence ID" value="NZ_JAERRI010000010.1"/>
</dbReference>
<dbReference type="Pfam" id="PF13350">
    <property type="entry name" value="Y_phosphatase3"/>
    <property type="match status" value="1"/>
</dbReference>
<dbReference type="Proteomes" id="UP000629371">
    <property type="component" value="Unassembled WGS sequence"/>
</dbReference>
<keyword evidence="4" id="KW-1185">Reference proteome</keyword>
<reference evidence="3 4" key="1">
    <citation type="submission" date="2021-01" db="EMBL/GenBank/DDBJ databases">
        <title>WGS of actinomycetes isolated from Thailand.</title>
        <authorList>
            <person name="Thawai C."/>
        </authorList>
    </citation>
    <scope>NUCLEOTIDE SEQUENCE [LARGE SCALE GENOMIC DNA]</scope>
    <source>
        <strain evidence="3 4">CH9-7</strain>
    </source>
</reference>
<dbReference type="InterPro" id="IPR026893">
    <property type="entry name" value="Tyr/Ser_Pase_IphP-type"/>
</dbReference>
<dbReference type="EMBL" id="JAERRI010000010">
    <property type="protein sequence ID" value="MBL1091706.1"/>
    <property type="molecule type" value="Genomic_DNA"/>
</dbReference>
<feature type="signal peptide" evidence="2">
    <location>
        <begin position="1"/>
        <end position="29"/>
    </location>
</feature>
<dbReference type="SUPFAM" id="SSF52799">
    <property type="entry name" value="(Phosphotyrosine protein) phosphatases II"/>
    <property type="match status" value="1"/>
</dbReference>
<evidence type="ECO:0000256" key="1">
    <source>
        <dbReference type="ARBA" id="ARBA00009580"/>
    </source>
</evidence>
<keyword evidence="2" id="KW-0732">Signal</keyword>
<name>A0ABS1MVF5_9ACTN</name>
<protein>
    <submittedName>
        <fullName evidence="3">Tyrosine-protein phosphatase</fullName>
    </submittedName>
</protein>
<evidence type="ECO:0000313" key="3">
    <source>
        <dbReference type="EMBL" id="MBL1091706.1"/>
    </source>
</evidence>
<feature type="chain" id="PRO_5045834388" evidence="2">
    <location>
        <begin position="30"/>
        <end position="311"/>
    </location>
</feature>
<dbReference type="PANTHER" id="PTHR31126">
    <property type="entry name" value="TYROSINE-PROTEIN PHOSPHATASE"/>
    <property type="match status" value="1"/>
</dbReference>